<protein>
    <submittedName>
        <fullName evidence="2">Uncharacterized protein</fullName>
    </submittedName>
</protein>
<organism evidence="2 3">
    <name type="scientific">Pisolithus tinctorius Marx 270</name>
    <dbReference type="NCBI Taxonomy" id="870435"/>
    <lineage>
        <taxon>Eukaryota</taxon>
        <taxon>Fungi</taxon>
        <taxon>Dikarya</taxon>
        <taxon>Basidiomycota</taxon>
        <taxon>Agaricomycotina</taxon>
        <taxon>Agaricomycetes</taxon>
        <taxon>Agaricomycetidae</taxon>
        <taxon>Boletales</taxon>
        <taxon>Sclerodermatineae</taxon>
        <taxon>Pisolithaceae</taxon>
        <taxon>Pisolithus</taxon>
    </lineage>
</organism>
<keyword evidence="3" id="KW-1185">Reference proteome</keyword>
<dbReference type="OrthoDB" id="2538461at2759"/>
<evidence type="ECO:0000313" key="3">
    <source>
        <dbReference type="Proteomes" id="UP000054217"/>
    </source>
</evidence>
<feature type="compositionally biased region" description="Basic residues" evidence="1">
    <location>
        <begin position="182"/>
        <end position="200"/>
    </location>
</feature>
<feature type="compositionally biased region" description="Basic and acidic residues" evidence="1">
    <location>
        <begin position="252"/>
        <end position="264"/>
    </location>
</feature>
<feature type="compositionally biased region" description="Basic and acidic residues" evidence="1">
    <location>
        <begin position="12"/>
        <end position="26"/>
    </location>
</feature>
<reference evidence="2 3" key="1">
    <citation type="submission" date="2014-04" db="EMBL/GenBank/DDBJ databases">
        <authorList>
            <consortium name="DOE Joint Genome Institute"/>
            <person name="Kuo A."/>
            <person name="Kohler A."/>
            <person name="Costa M.D."/>
            <person name="Nagy L.G."/>
            <person name="Floudas D."/>
            <person name="Copeland A."/>
            <person name="Barry K.W."/>
            <person name="Cichocki N."/>
            <person name="Veneault-Fourrey C."/>
            <person name="LaButti K."/>
            <person name="Lindquist E.A."/>
            <person name="Lipzen A."/>
            <person name="Lundell T."/>
            <person name="Morin E."/>
            <person name="Murat C."/>
            <person name="Sun H."/>
            <person name="Tunlid A."/>
            <person name="Henrissat B."/>
            <person name="Grigoriev I.V."/>
            <person name="Hibbett D.S."/>
            <person name="Martin F."/>
            <person name="Nordberg H.P."/>
            <person name="Cantor M.N."/>
            <person name="Hua S.X."/>
        </authorList>
    </citation>
    <scope>NUCLEOTIDE SEQUENCE [LARGE SCALE GENOMIC DNA]</scope>
    <source>
        <strain evidence="2 3">Marx 270</strain>
    </source>
</reference>
<dbReference type="Proteomes" id="UP000054217">
    <property type="component" value="Unassembled WGS sequence"/>
</dbReference>
<feature type="compositionally biased region" description="Polar residues" evidence="1">
    <location>
        <begin position="158"/>
        <end position="167"/>
    </location>
</feature>
<gene>
    <name evidence="2" type="ORF">M404DRAFT_991906</name>
</gene>
<dbReference type="InParanoid" id="A0A0C3L081"/>
<feature type="compositionally biased region" description="Acidic residues" evidence="1">
    <location>
        <begin position="66"/>
        <end position="78"/>
    </location>
</feature>
<dbReference type="HOGENOM" id="CLU_063920_0_0_1"/>
<evidence type="ECO:0000256" key="1">
    <source>
        <dbReference type="SAM" id="MobiDB-lite"/>
    </source>
</evidence>
<dbReference type="AlphaFoldDB" id="A0A0C3L081"/>
<feature type="region of interest" description="Disordered" evidence="1">
    <location>
        <begin position="158"/>
        <end position="279"/>
    </location>
</feature>
<dbReference type="EMBL" id="KN831944">
    <property type="protein sequence ID" value="KIO15192.1"/>
    <property type="molecule type" value="Genomic_DNA"/>
</dbReference>
<feature type="region of interest" description="Disordered" evidence="1">
    <location>
        <begin position="1"/>
        <end position="83"/>
    </location>
</feature>
<feature type="compositionally biased region" description="Acidic residues" evidence="1">
    <location>
        <begin position="33"/>
        <end position="50"/>
    </location>
</feature>
<name>A0A0C3L081_PISTI</name>
<reference evidence="3" key="2">
    <citation type="submission" date="2015-01" db="EMBL/GenBank/DDBJ databases">
        <title>Evolutionary Origins and Diversification of the Mycorrhizal Mutualists.</title>
        <authorList>
            <consortium name="DOE Joint Genome Institute"/>
            <consortium name="Mycorrhizal Genomics Consortium"/>
            <person name="Kohler A."/>
            <person name="Kuo A."/>
            <person name="Nagy L.G."/>
            <person name="Floudas D."/>
            <person name="Copeland A."/>
            <person name="Barry K.W."/>
            <person name="Cichocki N."/>
            <person name="Veneault-Fourrey C."/>
            <person name="LaButti K."/>
            <person name="Lindquist E.A."/>
            <person name="Lipzen A."/>
            <person name="Lundell T."/>
            <person name="Morin E."/>
            <person name="Murat C."/>
            <person name="Riley R."/>
            <person name="Ohm R."/>
            <person name="Sun H."/>
            <person name="Tunlid A."/>
            <person name="Henrissat B."/>
            <person name="Grigoriev I.V."/>
            <person name="Hibbett D.S."/>
            <person name="Martin F."/>
        </authorList>
    </citation>
    <scope>NUCLEOTIDE SEQUENCE [LARGE SCALE GENOMIC DNA]</scope>
    <source>
        <strain evidence="3">Marx 270</strain>
    </source>
</reference>
<accession>A0A0C3L081</accession>
<sequence length="279" mass="31316">MFKRVERRRKRRGDEEKLGLDEETRELLGFNETDSDESETETESGEDNQAGDDLVSVLSGEHDSEGDIDEDEDEDEESPISIEEALKDPVYLISIDPTVYGCVLCRGKIIKNADMAAVHKGSIAHKRHYDRFKALASTANSTDNAWDIVRVLCTQGNEQERPPNQLSKRALKRQAKQAALKEKRKRHKELKTKAITRKAKTTAPKDDAATTDSATTPGKVSEPVQQSASRRPAKRQKLEQIPPVLSKPQTTNKEKALRVQENTHKKSKKSTRKITATDS</sequence>
<evidence type="ECO:0000313" key="2">
    <source>
        <dbReference type="EMBL" id="KIO15192.1"/>
    </source>
</evidence>
<feature type="compositionally biased region" description="Basic residues" evidence="1">
    <location>
        <begin position="1"/>
        <end position="11"/>
    </location>
</feature>
<proteinExistence type="predicted"/>
<dbReference type="STRING" id="870435.A0A0C3L081"/>